<dbReference type="AlphaFoldDB" id="A0A3P3XUM3"/>
<sequence length="197" mass="20283">MVRKHRFVARVLSVALMAGIGVLQVCAQGTVPPSLQGSFLQPGYITSAGQTSDAAIVKVLANTRLKLGFGYDIAAKPQSIAGAKTLVLVLGASNKGLGAAGLSLEQDIERVKSVIAEAQKNGVRIISMHTGGTARRGEASNQVIELCVPVSDVVVVVEGGNNDGFFTDLCEKAGVPLVEVASISAAGNVLKSLMAQQ</sequence>
<gene>
    <name evidence="3" type="ORF">SPIRO4BDMA_80118</name>
</gene>
<evidence type="ECO:0000256" key="1">
    <source>
        <dbReference type="SAM" id="SignalP"/>
    </source>
</evidence>
<evidence type="ECO:0000259" key="2">
    <source>
        <dbReference type="Pfam" id="PF19823"/>
    </source>
</evidence>
<keyword evidence="1" id="KW-0732">Signal</keyword>
<accession>A0A3P3XUM3</accession>
<dbReference type="Pfam" id="PF19823">
    <property type="entry name" value="DUF6305"/>
    <property type="match status" value="1"/>
</dbReference>
<protein>
    <recommendedName>
        <fullName evidence="2">DUF6305 domain-containing protein</fullName>
    </recommendedName>
</protein>
<feature type="chain" id="PRO_5018334561" description="DUF6305 domain-containing protein" evidence="1">
    <location>
        <begin position="28"/>
        <end position="197"/>
    </location>
</feature>
<reference evidence="3" key="1">
    <citation type="submission" date="2017-02" db="EMBL/GenBank/DDBJ databases">
        <authorList>
            <person name="Regsiter A."/>
            <person name="William W."/>
        </authorList>
    </citation>
    <scope>NUCLEOTIDE SEQUENCE</scope>
    <source>
        <strain evidence="3">BdmA 4</strain>
    </source>
</reference>
<organism evidence="3">
    <name type="scientific">uncultured spirochete</name>
    <dbReference type="NCBI Taxonomy" id="156406"/>
    <lineage>
        <taxon>Bacteria</taxon>
        <taxon>Pseudomonadati</taxon>
        <taxon>Spirochaetota</taxon>
        <taxon>Spirochaetia</taxon>
        <taxon>Spirochaetales</taxon>
        <taxon>environmental samples</taxon>
    </lineage>
</organism>
<evidence type="ECO:0000313" key="3">
    <source>
        <dbReference type="EMBL" id="SLM20011.1"/>
    </source>
</evidence>
<proteinExistence type="predicted"/>
<name>A0A3P3XUM3_9SPIR</name>
<feature type="signal peptide" evidence="1">
    <location>
        <begin position="1"/>
        <end position="27"/>
    </location>
</feature>
<dbReference type="EMBL" id="FWDO01000008">
    <property type="protein sequence ID" value="SLM20011.1"/>
    <property type="molecule type" value="Genomic_DNA"/>
</dbReference>
<dbReference type="InterPro" id="IPR046272">
    <property type="entry name" value="DUF6305"/>
</dbReference>
<feature type="domain" description="DUF6305" evidence="2">
    <location>
        <begin position="44"/>
        <end position="193"/>
    </location>
</feature>